<reference evidence="1 2" key="1">
    <citation type="submission" date="2019-09" db="EMBL/GenBank/DDBJ databases">
        <title>Draft genome sequencing of Hungatella hathewayi 123Y-2.</title>
        <authorList>
            <person name="Lv Q."/>
            <person name="Li S."/>
        </authorList>
    </citation>
    <scope>NUCLEOTIDE SEQUENCE [LARGE SCALE GENOMIC DNA]</scope>
    <source>
        <strain evidence="1 2">123Y-2</strain>
    </source>
</reference>
<protein>
    <recommendedName>
        <fullName evidence="3">Restriction endonuclease type IV Mrr domain-containing protein</fullName>
    </recommendedName>
</protein>
<evidence type="ECO:0000313" key="2">
    <source>
        <dbReference type="Proteomes" id="UP000434223"/>
    </source>
</evidence>
<dbReference type="RefSeq" id="WP_155560803.1">
    <property type="nucleotide sequence ID" value="NZ_JBDMEG010000046.1"/>
</dbReference>
<dbReference type="AlphaFoldDB" id="A0AAW9WJ53"/>
<organism evidence="1 2">
    <name type="scientific">Hungatella hathewayi</name>
    <dbReference type="NCBI Taxonomy" id="154046"/>
    <lineage>
        <taxon>Bacteria</taxon>
        <taxon>Bacillati</taxon>
        <taxon>Bacillota</taxon>
        <taxon>Clostridia</taxon>
        <taxon>Lachnospirales</taxon>
        <taxon>Lachnospiraceae</taxon>
        <taxon>Hungatella</taxon>
    </lineage>
</organism>
<evidence type="ECO:0008006" key="3">
    <source>
        <dbReference type="Google" id="ProtNLM"/>
    </source>
</evidence>
<gene>
    <name evidence="1" type="ORF">GNE07_15390</name>
</gene>
<evidence type="ECO:0000313" key="1">
    <source>
        <dbReference type="EMBL" id="MUB64418.1"/>
    </source>
</evidence>
<dbReference type="EMBL" id="WNME01000009">
    <property type="protein sequence ID" value="MUB64418.1"/>
    <property type="molecule type" value="Genomic_DNA"/>
</dbReference>
<accession>A0AAW9WJ53</accession>
<name>A0AAW9WJ53_9FIRM</name>
<proteinExistence type="predicted"/>
<sequence length="541" mass="62511">MDKQMISSAGMLFLYLAGEVSEDGAIGIHWTDSYQRPLDFYERVRELRAEISDKVDLEIFCVLGLSEKVDGIEAFVEGQIKERVLEICGEPGREGKGIRTDRLEGDFNRLIQEYIFQERNMLFPRNCRMDMEGFEMYCLWGGTDQEDDRHLWIEETVAVWRNVEKPFLFGKQIMVQTFELSDLEGRKIIGALHDSEEEGWYLLIEGGMKLYLHKEIPYLRERIGVSDAGLFTVSEIDRITSNPVYAYGKAFQARELCEEWHKVFFFAAALTEQVWDEDAFVPVYERFLAFLEENISDIWEAETIIEKKMFWSVLTGHVDEIRGYLKGEEEVAVSKDFLLLLNSRYAYLPYLHELIKPAGDRAVKKTADCENHAFSSEKMRQIIELSGTGDSFQKGVQWEAAAEYFISHTKGLKVSGRRIHVGLQEIDLSVVNTSLDSNLWEMGAYFLTECKNWTDKVGIPVIRALSYSSNMKGNKTTLLFAANGVTRDGKREILRAAVNRQFILCFTKQDLLEVKNGEECYELLVGKWRELKERVEREIMV</sequence>
<comment type="caution">
    <text evidence="1">The sequence shown here is derived from an EMBL/GenBank/DDBJ whole genome shotgun (WGS) entry which is preliminary data.</text>
</comment>
<dbReference type="Proteomes" id="UP000434223">
    <property type="component" value="Unassembled WGS sequence"/>
</dbReference>